<organism evidence="2 3">
    <name type="scientific">Autumnicola patrickiae</name>
    <dbReference type="NCBI Taxonomy" id="3075591"/>
    <lineage>
        <taxon>Bacteria</taxon>
        <taxon>Pseudomonadati</taxon>
        <taxon>Bacteroidota</taxon>
        <taxon>Flavobacteriia</taxon>
        <taxon>Flavobacteriales</taxon>
        <taxon>Flavobacteriaceae</taxon>
        <taxon>Autumnicola</taxon>
    </lineage>
</organism>
<feature type="chain" id="PRO_5045174889" description="Secreted protein" evidence="1">
    <location>
        <begin position="26"/>
        <end position="128"/>
    </location>
</feature>
<dbReference type="NCBIfam" id="NF047658">
    <property type="entry name" value="HYC_CC_PP"/>
    <property type="match status" value="1"/>
</dbReference>
<feature type="signal peptide" evidence="1">
    <location>
        <begin position="1"/>
        <end position="25"/>
    </location>
</feature>
<evidence type="ECO:0000313" key="2">
    <source>
        <dbReference type="EMBL" id="MDT0691898.1"/>
    </source>
</evidence>
<name>A0ABU3E7C9_9FLAO</name>
<keyword evidence="3" id="KW-1185">Reference proteome</keyword>
<sequence length="128" mass="14333">MKSILYKISTSLLASLVLLSTVSFTIDKHFCCDELMDLAIFSSAEDCGMVSHDYGDEDTIVAKVCCENHQTFIQGQDELVKVNNLLGLEQVAFIATFTFSYIGLFAESTERVTPFQYYTSPLLVQDIH</sequence>
<dbReference type="Pfam" id="PF26622">
    <property type="entry name" value="DUF8199"/>
    <property type="match status" value="1"/>
</dbReference>
<evidence type="ECO:0000313" key="3">
    <source>
        <dbReference type="Proteomes" id="UP001261624"/>
    </source>
</evidence>
<feature type="non-terminal residue" evidence="2">
    <location>
        <position position="128"/>
    </location>
</feature>
<dbReference type="Proteomes" id="UP001261624">
    <property type="component" value="Unassembled WGS sequence"/>
</dbReference>
<dbReference type="EMBL" id="JAVRHM010000040">
    <property type="protein sequence ID" value="MDT0691898.1"/>
    <property type="molecule type" value="Genomic_DNA"/>
</dbReference>
<gene>
    <name evidence="2" type="ORF">RM549_19060</name>
</gene>
<evidence type="ECO:0000256" key="1">
    <source>
        <dbReference type="SAM" id="SignalP"/>
    </source>
</evidence>
<keyword evidence="1" id="KW-0732">Signal</keyword>
<protein>
    <recommendedName>
        <fullName evidence="4">Secreted protein</fullName>
    </recommendedName>
</protein>
<dbReference type="InterPro" id="IPR058512">
    <property type="entry name" value="DUF8199"/>
</dbReference>
<dbReference type="InterPro" id="IPR058060">
    <property type="entry name" value="HYC_CC_PP"/>
</dbReference>
<accession>A0ABU3E7C9</accession>
<proteinExistence type="predicted"/>
<reference evidence="2 3" key="1">
    <citation type="submission" date="2023-09" db="EMBL/GenBank/DDBJ databases">
        <authorList>
            <person name="Rey-Velasco X."/>
        </authorList>
    </citation>
    <scope>NUCLEOTIDE SEQUENCE [LARGE SCALE GENOMIC DNA]</scope>
    <source>
        <strain evidence="2 3">F188</strain>
    </source>
</reference>
<evidence type="ECO:0008006" key="4">
    <source>
        <dbReference type="Google" id="ProtNLM"/>
    </source>
</evidence>
<dbReference type="RefSeq" id="WP_311687671.1">
    <property type="nucleotide sequence ID" value="NZ_JAVRHM010000040.1"/>
</dbReference>
<comment type="caution">
    <text evidence="2">The sequence shown here is derived from an EMBL/GenBank/DDBJ whole genome shotgun (WGS) entry which is preliminary data.</text>
</comment>